<evidence type="ECO:0000313" key="1">
    <source>
        <dbReference type="EMBL" id="OYQ31087.1"/>
    </source>
</evidence>
<dbReference type="AlphaFoldDB" id="A0A255YPD5"/>
<protein>
    <recommendedName>
        <fullName evidence="3">DUF1178 domain-containing protein</fullName>
    </recommendedName>
</protein>
<sequence>MIVYDLFCDRAHRFEAWFGSSADFDDQQARGLLECPLCASRSVGKAVMAPAVPAKSNQKAGSHSLANDDPMARLLQLQRQFEAQSDYVGDRFAEEARAIHQNGETRSVHGEATADEVKALREEGVPLLPLPFRPRARSDA</sequence>
<dbReference type="PIRSF" id="PIRSF032131">
    <property type="entry name" value="UCP032131"/>
    <property type="match status" value="1"/>
</dbReference>
<name>A0A255YPD5_9SPHN</name>
<organism evidence="1 2">
    <name type="scientific">Sandarakinorhabdus cyanobacteriorum</name>
    <dbReference type="NCBI Taxonomy" id="1981098"/>
    <lineage>
        <taxon>Bacteria</taxon>
        <taxon>Pseudomonadati</taxon>
        <taxon>Pseudomonadota</taxon>
        <taxon>Alphaproteobacteria</taxon>
        <taxon>Sphingomonadales</taxon>
        <taxon>Sphingosinicellaceae</taxon>
        <taxon>Sandarakinorhabdus</taxon>
    </lineage>
</organism>
<reference evidence="1 2" key="1">
    <citation type="submission" date="2017-07" db="EMBL/GenBank/DDBJ databases">
        <title>Sandarakinorhabdus cyanobacteriorum sp. nov., a novel bacterium isolated from cyanobacterial aggregates in a eutrophic lake.</title>
        <authorList>
            <person name="Cai H."/>
        </authorList>
    </citation>
    <scope>NUCLEOTIDE SEQUENCE [LARGE SCALE GENOMIC DNA]</scope>
    <source>
        <strain evidence="1 2">TH057</strain>
    </source>
</reference>
<gene>
    <name evidence="1" type="ORF">CHU93_05345</name>
</gene>
<dbReference type="Proteomes" id="UP000216991">
    <property type="component" value="Unassembled WGS sequence"/>
</dbReference>
<dbReference type="EMBL" id="NOXT01000094">
    <property type="protein sequence ID" value="OYQ31087.1"/>
    <property type="molecule type" value="Genomic_DNA"/>
</dbReference>
<comment type="caution">
    <text evidence="1">The sequence shown here is derived from an EMBL/GenBank/DDBJ whole genome shotgun (WGS) entry which is preliminary data.</text>
</comment>
<dbReference type="InterPro" id="IPR009562">
    <property type="entry name" value="DUF1178"/>
</dbReference>
<keyword evidence="2" id="KW-1185">Reference proteome</keyword>
<dbReference type="Pfam" id="PF06676">
    <property type="entry name" value="DUF1178"/>
    <property type="match status" value="1"/>
</dbReference>
<evidence type="ECO:0000313" key="2">
    <source>
        <dbReference type="Proteomes" id="UP000216991"/>
    </source>
</evidence>
<dbReference type="RefSeq" id="WP_094473107.1">
    <property type="nucleotide sequence ID" value="NZ_NOXT01000094.1"/>
</dbReference>
<proteinExistence type="predicted"/>
<evidence type="ECO:0008006" key="3">
    <source>
        <dbReference type="Google" id="ProtNLM"/>
    </source>
</evidence>
<accession>A0A255YPD5</accession>
<dbReference type="OrthoDB" id="9799894at2"/>